<evidence type="ECO:0000256" key="2">
    <source>
        <dbReference type="SAM" id="Phobius"/>
    </source>
</evidence>
<evidence type="ECO:0000313" key="3">
    <source>
        <dbReference type="EMBL" id="CAI2382696.1"/>
    </source>
</evidence>
<dbReference type="InterPro" id="IPR009030">
    <property type="entry name" value="Growth_fac_rcpt_cys_sf"/>
</dbReference>
<dbReference type="EMBL" id="CAMPGE010024882">
    <property type="protein sequence ID" value="CAI2382696.1"/>
    <property type="molecule type" value="Genomic_DNA"/>
</dbReference>
<keyword evidence="2" id="KW-0472">Membrane</keyword>
<dbReference type="PANTHER" id="PTHR11319:SF35">
    <property type="entry name" value="OUTER MEMBRANE PROTEIN PMPC-RELATED"/>
    <property type="match status" value="1"/>
</dbReference>
<protein>
    <submittedName>
        <fullName evidence="3">Uncharacterized protein</fullName>
    </submittedName>
</protein>
<reference evidence="3" key="1">
    <citation type="submission" date="2023-07" db="EMBL/GenBank/DDBJ databases">
        <authorList>
            <consortium name="AG Swart"/>
            <person name="Singh M."/>
            <person name="Singh A."/>
            <person name="Seah K."/>
            <person name="Emmerich C."/>
        </authorList>
    </citation>
    <scope>NUCLEOTIDE SEQUENCE</scope>
    <source>
        <strain evidence="3">DP1</strain>
    </source>
</reference>
<feature type="transmembrane region" description="Helical" evidence="2">
    <location>
        <begin position="914"/>
        <end position="937"/>
    </location>
</feature>
<feature type="transmembrane region" description="Helical" evidence="2">
    <location>
        <begin position="999"/>
        <end position="1016"/>
    </location>
</feature>
<keyword evidence="2" id="KW-1133">Transmembrane helix</keyword>
<gene>
    <name evidence="3" type="ORF">ECRASSUSDP1_LOCUS24177</name>
</gene>
<name>A0AAD1Y1U5_EUPCR</name>
<keyword evidence="2" id="KW-0812">Transmembrane</keyword>
<accession>A0AAD1Y1U5</accession>
<dbReference type="SUPFAM" id="SSF57184">
    <property type="entry name" value="Growth factor receptor domain"/>
    <property type="match status" value="1"/>
</dbReference>
<dbReference type="InterPro" id="IPR011050">
    <property type="entry name" value="Pectin_lyase_fold/virulence"/>
</dbReference>
<evidence type="ECO:0000256" key="1">
    <source>
        <dbReference type="SAM" id="MobiDB-lite"/>
    </source>
</evidence>
<feature type="transmembrane region" description="Helical" evidence="2">
    <location>
        <begin position="968"/>
        <end position="992"/>
    </location>
</feature>
<feature type="region of interest" description="Disordered" evidence="1">
    <location>
        <begin position="1304"/>
        <end position="1324"/>
    </location>
</feature>
<proteinExistence type="predicted"/>
<feature type="transmembrane region" description="Helical" evidence="2">
    <location>
        <begin position="1052"/>
        <end position="1078"/>
    </location>
</feature>
<keyword evidence="4" id="KW-1185">Reference proteome</keyword>
<dbReference type="SUPFAM" id="SSF51126">
    <property type="entry name" value="Pectin lyase-like"/>
    <property type="match status" value="1"/>
</dbReference>
<feature type="compositionally biased region" description="Basic and acidic residues" evidence="1">
    <location>
        <begin position="1304"/>
        <end position="1316"/>
    </location>
</feature>
<feature type="transmembrane region" description="Helical" evidence="2">
    <location>
        <begin position="1202"/>
        <end position="1225"/>
    </location>
</feature>
<evidence type="ECO:0000313" key="4">
    <source>
        <dbReference type="Proteomes" id="UP001295684"/>
    </source>
</evidence>
<feature type="transmembrane region" description="Helical" evidence="2">
    <location>
        <begin position="870"/>
        <end position="893"/>
    </location>
</feature>
<comment type="caution">
    <text evidence="3">The sequence shown here is derived from an EMBL/GenBank/DDBJ whole genome shotgun (WGS) entry which is preliminary data.</text>
</comment>
<feature type="transmembrane region" description="Helical" evidence="2">
    <location>
        <begin position="1176"/>
        <end position="1193"/>
    </location>
</feature>
<sequence length="1324" mass="148224">MILSTRNYVFSLANIVSRLNTYKKSVVVLNEMIAPNFTLSISQSTFTNDTFTRIPCMSFKGVIQLIRINNVNVTNSTGNIYEFTPIQADFRQISEISKIFKCLLGDSTYQQIQADHVISIFNAAQLTLTRIDFKFCSSFQNGASIFAGYKNVNVILLDCAFENNFAVFGGTIYSEYGNEISCIKCGFYNNTAVLGGAVYLLHDSSMILTNAIFDKNWAMLYPIMYLGYAKNSISSCSLCDINSNIIPTDARVQLRTKLTGYSTLQGLVDTYSVKQNDKAAIKLENGYLKFNITKTISQSYFISAISDSILYINNLEYFVPSEISTIVNVEASFLSITNTDFKTLQLVGGSNISPENIPFLFEVLAGSSFALSQTNFSSIGIPILKCQRSKMNIESVIIGSITQSGTNMIITRNCDTTITDVNITNALISNIPNLLYIQQNSVLSLVNSRFTNFNGGLIGLGDSTLNIKNSTITASTLVGGNKPESGRAVEAEGSNIVIENSTLSYLDSSVNGGAISLTQSLSKRKNNPNYLTITSSNFTNNVSALRGGSIFAENVDVTIENSILKSSSSQDGGAIYLSCDVNADPGCSYKLSSVQATQNTASKYGGALYTDMFKPNITNSIFEGNTASTYGTDYAAYPLEIKINSGDLISVVSGQTVGDILSYVAYDFFDQVAFNLGNKLSSLQINSSDISLREQSRASSNNGEFIFTNTIIVGLPGTNGTLTFLTSALDLDKYNRIYGTNASQIVIDSPFAIRYCDRGEAQENNICVKCAQGTYTLEANSSRCLNCPSNAHCPGEDVIQVDKGYWRASVNTDVIYECLCVSGCLGGQESTCRAGYYGRLCNECVFNETMKYSRSKVYDCAECPSNTINMIYFAMYMLGTSCYVAFLTYNNYINAIKEKDSTVLVRIFTMYMQIYGIIASFDATSGLIYSMVSFVSIGGESSGRALVSLDCIFLEQGISQDTLYIMKLLIISVFPIIGGLMAGAFYGIFWCISKKYRHIMGRLYIVTLCAIYYLMYPTIVNFTVNLINCVNIEGDNWLKQNTNIQCWTGRHIFWIIFVGVPIFIIWIFGVPITILLTLRRREKYLDEEKNLRTLGFWYIGLKRKTHETEDNHYEKNAYYWEFLMEFRKTLLITINSIGSAIHLRHRALLMLIVLYLTCVLVSKIKPYRKEYLNKVHYIADFVALVTFGIAVEIEDSGSDTKIIVLFCLMIALNIAFIGLFIFYYVSYNIKDRIERIKKATEEREYKKMLEDIKREEMLRNRLADDDEDYNIVYKRRKHLKKSENLYKYQNADIDLAKNYKSKFAKEEDKKNHDVSRSETSIPFY</sequence>
<dbReference type="Proteomes" id="UP001295684">
    <property type="component" value="Unassembled WGS sequence"/>
</dbReference>
<organism evidence="3 4">
    <name type="scientific">Euplotes crassus</name>
    <dbReference type="NCBI Taxonomy" id="5936"/>
    <lineage>
        <taxon>Eukaryota</taxon>
        <taxon>Sar</taxon>
        <taxon>Alveolata</taxon>
        <taxon>Ciliophora</taxon>
        <taxon>Intramacronucleata</taxon>
        <taxon>Spirotrichea</taxon>
        <taxon>Hypotrichia</taxon>
        <taxon>Euplotida</taxon>
        <taxon>Euplotidae</taxon>
        <taxon>Moneuplotes</taxon>
    </lineage>
</organism>
<dbReference type="PANTHER" id="PTHR11319">
    <property type="entry name" value="G PROTEIN-COUPLED RECEPTOR-RELATED"/>
    <property type="match status" value="1"/>
</dbReference>